<dbReference type="EMBL" id="VFPA01000008">
    <property type="protein sequence ID" value="TQM01936.1"/>
    <property type="molecule type" value="Genomic_DNA"/>
</dbReference>
<dbReference type="Proteomes" id="UP000315677">
    <property type="component" value="Unassembled WGS sequence"/>
</dbReference>
<dbReference type="GO" id="GO:0016705">
    <property type="term" value="F:oxidoreductase activity, acting on paired donors, with incorporation or reduction of molecular oxygen"/>
    <property type="evidence" value="ECO:0007669"/>
    <property type="project" value="InterPro"/>
</dbReference>
<dbReference type="AlphaFoldDB" id="A0A543CXV5"/>
<dbReference type="CDD" id="cd01097">
    <property type="entry name" value="Tetrahydromethanopterin_reductase"/>
    <property type="match status" value="1"/>
</dbReference>
<dbReference type="NCBIfam" id="TIGR03617">
    <property type="entry name" value="F420_MSMEG_2256"/>
    <property type="match status" value="1"/>
</dbReference>
<keyword evidence="3" id="KW-1185">Reference proteome</keyword>
<reference evidence="2 3" key="1">
    <citation type="submission" date="2019-06" db="EMBL/GenBank/DDBJ databases">
        <title>Sequencing the genomes of 1000 actinobacteria strains.</title>
        <authorList>
            <person name="Klenk H.-P."/>
        </authorList>
    </citation>
    <scope>NUCLEOTIDE SEQUENCE [LARGE SCALE GENOMIC DNA]</scope>
    <source>
        <strain evidence="2 3">DSM 45301</strain>
    </source>
</reference>
<dbReference type="InterPro" id="IPR011251">
    <property type="entry name" value="Luciferase-like_dom"/>
</dbReference>
<organism evidence="2 3">
    <name type="scientific">Pseudonocardia kunmingensis</name>
    <dbReference type="NCBI Taxonomy" id="630975"/>
    <lineage>
        <taxon>Bacteria</taxon>
        <taxon>Bacillati</taxon>
        <taxon>Actinomycetota</taxon>
        <taxon>Actinomycetes</taxon>
        <taxon>Pseudonocardiales</taxon>
        <taxon>Pseudonocardiaceae</taxon>
        <taxon>Pseudonocardia</taxon>
    </lineage>
</organism>
<gene>
    <name evidence="2" type="ORF">FB558_8455</name>
</gene>
<dbReference type="SUPFAM" id="SSF51679">
    <property type="entry name" value="Bacterial luciferase-like"/>
    <property type="match status" value="1"/>
</dbReference>
<dbReference type="OrthoDB" id="3284378at2"/>
<dbReference type="Pfam" id="PF00296">
    <property type="entry name" value="Bac_luciferase"/>
    <property type="match status" value="1"/>
</dbReference>
<accession>A0A543CXV5</accession>
<protein>
    <submittedName>
        <fullName evidence="2">Putative F420-dependent oxidoreductase</fullName>
    </submittedName>
</protein>
<proteinExistence type="predicted"/>
<evidence type="ECO:0000259" key="1">
    <source>
        <dbReference type="Pfam" id="PF00296"/>
    </source>
</evidence>
<sequence length="343" mass="36206">MSGELRFEARLAVGDLDGAAARDQEERGYGGTFTRETNGDPFLPLAAAAVTTRRIELGTAVAIAFARSPMTLAYTAHQLQAMTGGRFVLGVGTQVRAHVERRFAMPWGAPVARMRDHLDALRAIWGSWRTGEPLAHRGPYYSHTLMTPAFRPPPHAHPDPPVLLAAVGPAMTDLAATAADGLLTHPVADAGYLRTVTVPAVEAALSRCGRSRDAFRLAGSVLVATGRDDRELGAATAALRARIAFYGSTPAYRPVFAHHGWGDLADRLHALSVARDPGRWDAMAALVPDAVVRTIGVVAEPAALVGAVTERYAGVLDRVCLASADGAHVIDEVVAAAANPGPR</sequence>
<dbReference type="InterPro" id="IPR036661">
    <property type="entry name" value="Luciferase-like_sf"/>
</dbReference>
<dbReference type="InterPro" id="IPR050564">
    <property type="entry name" value="F420-G6PD/mer"/>
</dbReference>
<evidence type="ECO:0000313" key="2">
    <source>
        <dbReference type="EMBL" id="TQM01936.1"/>
    </source>
</evidence>
<dbReference type="InterPro" id="IPR019919">
    <property type="entry name" value="Lucif-like_OxRdtase_MSMEG_2256"/>
</dbReference>
<dbReference type="RefSeq" id="WP_142065027.1">
    <property type="nucleotide sequence ID" value="NZ_VFPA01000008.1"/>
</dbReference>
<dbReference type="PANTHER" id="PTHR43244:SF2">
    <property type="entry name" value="CONSERVED HYPOTHETICAL ALANINE AND PROLINE-RICH PROTEIN"/>
    <property type="match status" value="1"/>
</dbReference>
<evidence type="ECO:0000313" key="3">
    <source>
        <dbReference type="Proteomes" id="UP000315677"/>
    </source>
</evidence>
<feature type="domain" description="Luciferase-like" evidence="1">
    <location>
        <begin position="20"/>
        <end position="313"/>
    </location>
</feature>
<comment type="caution">
    <text evidence="2">The sequence shown here is derived from an EMBL/GenBank/DDBJ whole genome shotgun (WGS) entry which is preliminary data.</text>
</comment>
<dbReference type="Gene3D" id="3.20.20.30">
    <property type="entry name" value="Luciferase-like domain"/>
    <property type="match status" value="1"/>
</dbReference>
<name>A0A543CXV5_9PSEU</name>
<dbReference type="PANTHER" id="PTHR43244">
    <property type="match status" value="1"/>
</dbReference>